<keyword evidence="2" id="KW-1185">Reference proteome</keyword>
<evidence type="ECO:0000313" key="1">
    <source>
        <dbReference type="EMBL" id="PTQ89697.1"/>
    </source>
</evidence>
<organism evidence="1 2">
    <name type="scientific">Agitococcus lubricus</name>
    <dbReference type="NCBI Taxonomy" id="1077255"/>
    <lineage>
        <taxon>Bacteria</taxon>
        <taxon>Pseudomonadati</taxon>
        <taxon>Pseudomonadota</taxon>
        <taxon>Gammaproteobacteria</taxon>
        <taxon>Moraxellales</taxon>
        <taxon>Moraxellaceae</taxon>
        <taxon>Agitococcus</taxon>
    </lineage>
</organism>
<dbReference type="EMBL" id="QAON01000005">
    <property type="protein sequence ID" value="PTQ89697.1"/>
    <property type="molecule type" value="Genomic_DNA"/>
</dbReference>
<dbReference type="Proteomes" id="UP000244223">
    <property type="component" value="Unassembled WGS sequence"/>
</dbReference>
<dbReference type="RefSeq" id="WP_107865220.1">
    <property type="nucleotide sequence ID" value="NZ_QAON01000005.1"/>
</dbReference>
<comment type="caution">
    <text evidence="1">The sequence shown here is derived from an EMBL/GenBank/DDBJ whole genome shotgun (WGS) entry which is preliminary data.</text>
</comment>
<dbReference type="OrthoDB" id="6693603at2"/>
<gene>
    <name evidence="1" type="ORF">C8N29_10520</name>
</gene>
<sequence length="149" mass="17090">MNEAIINPEVFSLASQLYVRMRRFGRVVDAVYMAQNNEYAHEILRIAARETDAEILDIVARFEALLARTEEKAKPVAVTPTVVEPQVPVLDDMVHHKEPEKEKLDIFSMTLRPLRKKQVTLPEIPVAEVVVHKEEIEEEVAHHYIGALR</sequence>
<reference evidence="1 2" key="1">
    <citation type="submission" date="2018-04" db="EMBL/GenBank/DDBJ databases">
        <title>Genomic Encyclopedia of Archaeal and Bacterial Type Strains, Phase II (KMG-II): from individual species to whole genera.</title>
        <authorList>
            <person name="Goeker M."/>
        </authorList>
    </citation>
    <scope>NUCLEOTIDE SEQUENCE [LARGE SCALE GENOMIC DNA]</scope>
    <source>
        <strain evidence="1 2">DSM 5822</strain>
    </source>
</reference>
<accession>A0A2T5J041</accession>
<dbReference type="AlphaFoldDB" id="A0A2T5J041"/>
<proteinExistence type="predicted"/>
<protein>
    <submittedName>
        <fullName evidence="1">Uncharacterized protein</fullName>
    </submittedName>
</protein>
<name>A0A2T5J041_9GAMM</name>
<evidence type="ECO:0000313" key="2">
    <source>
        <dbReference type="Proteomes" id="UP000244223"/>
    </source>
</evidence>